<dbReference type="GO" id="GO:0052689">
    <property type="term" value="F:carboxylic ester hydrolase activity"/>
    <property type="evidence" value="ECO:0007669"/>
    <property type="project" value="InterPro"/>
</dbReference>
<dbReference type="STRING" id="357809.Cphy_1140"/>
<dbReference type="RefSeq" id="WP_012199166.1">
    <property type="nucleotide sequence ID" value="NC_010001.1"/>
</dbReference>
<dbReference type="Proteomes" id="UP000000370">
    <property type="component" value="Chromosome"/>
</dbReference>
<dbReference type="HOGENOM" id="CLU_042506_0_0_9"/>
<dbReference type="EMBL" id="CP000885">
    <property type="protein sequence ID" value="ABX41518.1"/>
    <property type="molecule type" value="Genomic_DNA"/>
</dbReference>
<dbReference type="PANTHER" id="PTHR37834">
    <property type="entry name" value="GDSL-LIKE LIPASE/ACYLHYDROLASE DOMAIN PROTEIN (AFU_ORTHOLOGUE AFUA_2G00620)"/>
    <property type="match status" value="1"/>
</dbReference>
<dbReference type="InterPro" id="IPR037461">
    <property type="entry name" value="CtCE2-like_dom"/>
</dbReference>
<dbReference type="SUPFAM" id="SSF52266">
    <property type="entry name" value="SGNH hydrolase"/>
    <property type="match status" value="1"/>
</dbReference>
<protein>
    <submittedName>
        <fullName evidence="2">Lipolytic protein G-D-S-L family</fullName>
    </submittedName>
</protein>
<dbReference type="eggNOG" id="COG2755">
    <property type="taxonomic scope" value="Bacteria"/>
</dbReference>
<dbReference type="PANTHER" id="PTHR37834:SF2">
    <property type="entry name" value="ESTERASE, SGNH HYDROLASE-TYPE"/>
    <property type="match status" value="1"/>
</dbReference>
<keyword evidence="3" id="KW-1185">Reference proteome</keyword>
<dbReference type="Pfam" id="PF13472">
    <property type="entry name" value="Lipase_GDSL_2"/>
    <property type="match status" value="1"/>
</dbReference>
<dbReference type="InterPro" id="IPR013830">
    <property type="entry name" value="SGNH_hydro"/>
</dbReference>
<dbReference type="Gene3D" id="3.40.50.1110">
    <property type="entry name" value="SGNH hydrolase"/>
    <property type="match status" value="1"/>
</dbReference>
<proteinExistence type="predicted"/>
<evidence type="ECO:0000259" key="1">
    <source>
        <dbReference type="Pfam" id="PF13472"/>
    </source>
</evidence>
<dbReference type="Gene3D" id="2.60.120.260">
    <property type="entry name" value="Galactose-binding domain-like"/>
    <property type="match status" value="1"/>
</dbReference>
<dbReference type="InterPro" id="IPR036514">
    <property type="entry name" value="SGNH_hydro_sf"/>
</dbReference>
<reference evidence="3" key="1">
    <citation type="submission" date="2007-11" db="EMBL/GenBank/DDBJ databases">
        <title>Complete genome sequence of Clostridium phytofermentans ISDg.</title>
        <authorList>
            <person name="Leschine S.B."/>
            <person name="Warnick T.A."/>
            <person name="Blanchard J.L."/>
            <person name="Schnell D.J."/>
            <person name="Petit E.L."/>
            <person name="LaTouf W.G."/>
            <person name="Copeland A."/>
            <person name="Lucas S."/>
            <person name="Lapidus A."/>
            <person name="Barry K."/>
            <person name="Glavina del Rio T."/>
            <person name="Dalin E."/>
            <person name="Tice H."/>
            <person name="Pitluck S."/>
            <person name="Kiss H."/>
            <person name="Brettin T."/>
            <person name="Bruce D."/>
            <person name="Detter J.C."/>
            <person name="Han C."/>
            <person name="Kuske C."/>
            <person name="Schmutz J."/>
            <person name="Larimer F."/>
            <person name="Land M."/>
            <person name="Hauser L."/>
            <person name="Kyrpides N."/>
            <person name="Kim E.A."/>
            <person name="Richardson P."/>
        </authorList>
    </citation>
    <scope>NUCLEOTIDE SEQUENCE [LARGE SCALE GENOMIC DNA]</scope>
    <source>
        <strain evidence="3">ATCC 700394 / DSM 18823 / ISDg</strain>
    </source>
</reference>
<evidence type="ECO:0000313" key="3">
    <source>
        <dbReference type="Proteomes" id="UP000000370"/>
    </source>
</evidence>
<sequence>MEYNGEITSKVRRGTMGEMRKVPLEQVEHYKVHGRTTKERNPLTLFWTGSGIEVNVSGTEIWVELYSDYDCFEPWISVLVNGEVISRQMVLKGMHKLCLFRNMNPDVIKNIQIFKEVQAMPDDEKHCLQVFSFELDGEFYKVPERKAKLEVIGDSITSGEGAIGATCEEDWISMWFSSQDNYATLLAKKLGADLRIISQSGWGVVSSWNNNPYGAIPPIYEEVCGPLKGERNEALGAHEKNDFKAWQPDVIVINLGTNDGGAFDQPEWQDERTGETFKERKNEDGTYYEEDLDRFEWAVRAFLRKLRRLNQNAYLLWVYGILDKPLLPTLQKAINTYQTECEDLKVSLLEIPKMTEEEIGARYHPGKKAHERMATILSEEIQNIL</sequence>
<dbReference type="InterPro" id="IPR052762">
    <property type="entry name" value="PCW_deacetylase/CE"/>
</dbReference>
<dbReference type="CDD" id="cd01831">
    <property type="entry name" value="Endoglucanase_E_like"/>
    <property type="match status" value="1"/>
</dbReference>
<accession>A9KMS3</accession>
<dbReference type="KEGG" id="cpy:Cphy_1140"/>
<name>A9KMS3_LACP7</name>
<dbReference type="AlphaFoldDB" id="A9KMS3"/>
<evidence type="ECO:0000313" key="2">
    <source>
        <dbReference type="EMBL" id="ABX41518.1"/>
    </source>
</evidence>
<feature type="domain" description="SGNH hydrolase-type esterase" evidence="1">
    <location>
        <begin position="151"/>
        <end position="342"/>
    </location>
</feature>
<organism evidence="2 3">
    <name type="scientific">Lachnoclostridium phytofermentans (strain ATCC 700394 / DSM 18823 / ISDg)</name>
    <name type="common">Clostridium phytofermentans</name>
    <dbReference type="NCBI Taxonomy" id="357809"/>
    <lineage>
        <taxon>Bacteria</taxon>
        <taxon>Bacillati</taxon>
        <taxon>Bacillota</taxon>
        <taxon>Clostridia</taxon>
        <taxon>Lachnospirales</taxon>
        <taxon>Lachnospiraceae</taxon>
    </lineage>
</organism>
<gene>
    <name evidence="2" type="ordered locus">Cphy_1140</name>
</gene>